<protein>
    <submittedName>
        <fullName evidence="3">PEP-CTERM putative exosortase interaction domain protein</fullName>
    </submittedName>
</protein>
<name>W0VE32_9BURK</name>
<proteinExistence type="predicted"/>
<feature type="domain" description="Ice-binding protein C-terminal" evidence="2">
    <location>
        <begin position="142"/>
        <end position="167"/>
    </location>
</feature>
<dbReference type="RefSeq" id="WP_051781265.1">
    <property type="nucleotide sequence ID" value="NZ_BCTH01000123.1"/>
</dbReference>
<sequence>MKLKPLLLATMLVASSSAFANNYTAPTQALSGGPLIWVTGNIGTSHVTGAFTDTYTYTYSGLPGLADIVFANLGLFGSQISFTSASLNGNNIPISNLGPTSSGAALGLPVSGLLTLIIHGNATSPTIFNPSYGGILEVAVTAVPEPATYGMMLGGLALLGVLARQRRKVGAQDLNQA</sequence>
<feature type="signal peptide" evidence="1">
    <location>
        <begin position="1"/>
        <end position="20"/>
    </location>
</feature>
<dbReference type="InterPro" id="IPR013424">
    <property type="entry name" value="Ice-binding_C"/>
</dbReference>
<dbReference type="EMBL" id="HG322949">
    <property type="protein sequence ID" value="CDG85567.1"/>
    <property type="molecule type" value="Genomic_DNA"/>
</dbReference>
<dbReference type="STRING" id="1349767.GJA_4964"/>
<dbReference type="KEGG" id="jag:GJA_4964"/>
<dbReference type="Proteomes" id="UP000027604">
    <property type="component" value="Chromosome I"/>
</dbReference>
<evidence type="ECO:0000256" key="1">
    <source>
        <dbReference type="SAM" id="SignalP"/>
    </source>
</evidence>
<organism evidence="3 4">
    <name type="scientific">Janthinobacterium agaricidamnosum NBRC 102515 = DSM 9628</name>
    <dbReference type="NCBI Taxonomy" id="1349767"/>
    <lineage>
        <taxon>Bacteria</taxon>
        <taxon>Pseudomonadati</taxon>
        <taxon>Pseudomonadota</taxon>
        <taxon>Betaproteobacteria</taxon>
        <taxon>Burkholderiales</taxon>
        <taxon>Oxalobacteraceae</taxon>
        <taxon>Janthinobacterium</taxon>
    </lineage>
</organism>
<evidence type="ECO:0000313" key="3">
    <source>
        <dbReference type="EMBL" id="CDG85567.1"/>
    </source>
</evidence>
<dbReference type="HOGENOM" id="CLU_1576388_0_0_4"/>
<evidence type="ECO:0000259" key="2">
    <source>
        <dbReference type="Pfam" id="PF07589"/>
    </source>
</evidence>
<evidence type="ECO:0000313" key="4">
    <source>
        <dbReference type="Proteomes" id="UP000027604"/>
    </source>
</evidence>
<dbReference type="NCBIfam" id="TIGR02595">
    <property type="entry name" value="PEP_CTERM"/>
    <property type="match status" value="1"/>
</dbReference>
<dbReference type="AlphaFoldDB" id="W0VE32"/>
<gene>
    <name evidence="3" type="ORF">GJA_4964</name>
</gene>
<accession>W0VE32</accession>
<dbReference type="NCBIfam" id="NF038126">
    <property type="entry name" value="PEP_CTERM_FxDxF"/>
    <property type="match status" value="1"/>
</dbReference>
<feature type="chain" id="PRO_5004797824" evidence="1">
    <location>
        <begin position="21"/>
        <end position="177"/>
    </location>
</feature>
<keyword evidence="1" id="KW-0732">Signal</keyword>
<reference evidence="3 4" key="1">
    <citation type="journal article" date="2015" name="Genome Announc.">
        <title>Genome Sequence of Mushroom Soft-Rot Pathogen Janthinobacterium agaricidamnosum.</title>
        <authorList>
            <person name="Graupner K."/>
            <person name="Lackner G."/>
            <person name="Hertweck C."/>
        </authorList>
    </citation>
    <scope>NUCLEOTIDE SEQUENCE [LARGE SCALE GENOMIC DNA]</scope>
    <source>
        <strain evidence="4">NBRC 102515 / DSM 9628</strain>
    </source>
</reference>
<dbReference type="Pfam" id="PF07589">
    <property type="entry name" value="PEP-CTERM"/>
    <property type="match status" value="1"/>
</dbReference>
<keyword evidence="4" id="KW-1185">Reference proteome</keyword>
<dbReference type="PATRIC" id="fig|1349767.4.peg.1584"/>